<keyword evidence="4" id="KW-1185">Reference proteome</keyword>
<dbReference type="RefSeq" id="WP_343917922.1">
    <property type="nucleotide sequence ID" value="NZ_BAAAJT010000002.1"/>
</dbReference>
<evidence type="ECO:0000313" key="3">
    <source>
        <dbReference type="EMBL" id="MFD1947124.1"/>
    </source>
</evidence>
<accession>A0ABW4TMX1</accession>
<feature type="transmembrane region" description="Helical" evidence="1">
    <location>
        <begin position="37"/>
        <end position="59"/>
    </location>
</feature>
<keyword evidence="1" id="KW-0472">Membrane</keyword>
<protein>
    <submittedName>
        <fullName evidence="3">Tripartite tricarboxylate transporter TctB family protein</fullName>
    </submittedName>
</protein>
<name>A0ABW4TMX1_9ACTN</name>
<dbReference type="Pfam" id="PF07331">
    <property type="entry name" value="TctB"/>
    <property type="match status" value="1"/>
</dbReference>
<organism evidence="3 4">
    <name type="scientific">Nocardioides aestuarii</name>
    <dbReference type="NCBI Taxonomy" id="252231"/>
    <lineage>
        <taxon>Bacteria</taxon>
        <taxon>Bacillati</taxon>
        <taxon>Actinomycetota</taxon>
        <taxon>Actinomycetes</taxon>
        <taxon>Propionibacteriales</taxon>
        <taxon>Nocardioidaceae</taxon>
        <taxon>Nocardioides</taxon>
    </lineage>
</organism>
<proteinExistence type="predicted"/>
<evidence type="ECO:0000256" key="1">
    <source>
        <dbReference type="SAM" id="Phobius"/>
    </source>
</evidence>
<comment type="caution">
    <text evidence="3">The sequence shown here is derived from an EMBL/GenBank/DDBJ whole genome shotgun (WGS) entry which is preliminary data.</text>
</comment>
<dbReference type="InterPro" id="IPR009936">
    <property type="entry name" value="DUF1468"/>
</dbReference>
<feature type="domain" description="DUF1468" evidence="2">
    <location>
        <begin position="43"/>
        <end position="179"/>
    </location>
</feature>
<feature type="transmembrane region" description="Helical" evidence="1">
    <location>
        <begin position="71"/>
        <end position="92"/>
    </location>
</feature>
<feature type="transmembrane region" description="Helical" evidence="1">
    <location>
        <begin position="113"/>
        <end position="135"/>
    </location>
</feature>
<evidence type="ECO:0000313" key="4">
    <source>
        <dbReference type="Proteomes" id="UP001597351"/>
    </source>
</evidence>
<keyword evidence="1" id="KW-0812">Transmembrane</keyword>
<reference evidence="4" key="1">
    <citation type="journal article" date="2019" name="Int. J. Syst. Evol. Microbiol.">
        <title>The Global Catalogue of Microorganisms (GCM) 10K type strain sequencing project: providing services to taxonomists for standard genome sequencing and annotation.</title>
        <authorList>
            <consortium name="The Broad Institute Genomics Platform"/>
            <consortium name="The Broad Institute Genome Sequencing Center for Infectious Disease"/>
            <person name="Wu L."/>
            <person name="Ma J."/>
        </authorList>
    </citation>
    <scope>NUCLEOTIDE SEQUENCE [LARGE SCALE GENOMIC DNA]</scope>
    <source>
        <strain evidence="4">CGMCC 1.12477</strain>
    </source>
</reference>
<feature type="transmembrane region" description="Helical" evidence="1">
    <location>
        <begin position="155"/>
        <end position="178"/>
    </location>
</feature>
<gene>
    <name evidence="3" type="ORF">ACFSDE_09995</name>
</gene>
<keyword evidence="1" id="KW-1133">Transmembrane helix</keyword>
<evidence type="ECO:0000259" key="2">
    <source>
        <dbReference type="Pfam" id="PF07331"/>
    </source>
</evidence>
<dbReference type="Proteomes" id="UP001597351">
    <property type="component" value="Unassembled WGS sequence"/>
</dbReference>
<dbReference type="EMBL" id="JBHUGD010000003">
    <property type="protein sequence ID" value="MFD1947124.1"/>
    <property type="molecule type" value="Genomic_DNA"/>
</dbReference>
<sequence>MPDTPARKRASSLNVRGDLVGDEGAEQLHVDDDRTQALATMGFGLLLVVLSVLVIAQAVRLDNGGNAVGPATAPWVVGVGMLVVGALTVVRGRRDMGVWEVSDHTTGQDWKRLGVLLGALLVFAVIVPFLGYVVSATLLYAVTAGVLGAPRRGQMVAVGFCVAALVYLLFDVAIGITLPAGPWGF</sequence>